<comment type="subcellular location">
    <subcellularLocation>
        <location evidence="1">Nucleus</location>
    </subcellularLocation>
</comment>
<dbReference type="OrthoDB" id="16516at2759"/>
<reference evidence="10" key="1">
    <citation type="journal article" date="2023" name="Plant J.">
        <title>The genome of the king protea, Protea cynaroides.</title>
        <authorList>
            <person name="Chang J."/>
            <person name="Duong T.A."/>
            <person name="Schoeman C."/>
            <person name="Ma X."/>
            <person name="Roodt D."/>
            <person name="Barker N."/>
            <person name="Li Z."/>
            <person name="Van de Peer Y."/>
            <person name="Mizrachi E."/>
        </authorList>
    </citation>
    <scope>NUCLEOTIDE SEQUENCE</scope>
    <source>
        <tissue evidence="10">Young leaves</tissue>
    </source>
</reference>
<dbReference type="GO" id="GO:0005634">
    <property type="term" value="C:nucleus"/>
    <property type="evidence" value="ECO:0007669"/>
    <property type="project" value="UniProtKB-SubCell"/>
</dbReference>
<dbReference type="PANTHER" id="PTHR12801:SF115">
    <property type="entry name" value="FI18136P1-RELATED"/>
    <property type="match status" value="1"/>
</dbReference>
<dbReference type="AlphaFoldDB" id="A0A9Q0H1C1"/>
<protein>
    <recommendedName>
        <fullName evidence="9">Exonuclease domain-containing protein</fullName>
    </recommendedName>
</protein>
<evidence type="ECO:0000256" key="8">
    <source>
        <dbReference type="SAM" id="Coils"/>
    </source>
</evidence>
<dbReference type="Gene3D" id="3.30.420.10">
    <property type="entry name" value="Ribonuclease H-like superfamily/Ribonuclease H"/>
    <property type="match status" value="1"/>
</dbReference>
<dbReference type="InterPro" id="IPR013520">
    <property type="entry name" value="Ribonucl_H"/>
</dbReference>
<evidence type="ECO:0000256" key="1">
    <source>
        <dbReference type="ARBA" id="ARBA00004123"/>
    </source>
</evidence>
<evidence type="ECO:0000256" key="4">
    <source>
        <dbReference type="ARBA" id="ARBA00022801"/>
    </source>
</evidence>
<accession>A0A9Q0H1C1</accession>
<comment type="caution">
    <text evidence="10">The sequence shown here is derived from an EMBL/GenBank/DDBJ whole genome shotgun (WGS) entry which is preliminary data.</text>
</comment>
<organism evidence="10 11">
    <name type="scientific">Protea cynaroides</name>
    <dbReference type="NCBI Taxonomy" id="273540"/>
    <lineage>
        <taxon>Eukaryota</taxon>
        <taxon>Viridiplantae</taxon>
        <taxon>Streptophyta</taxon>
        <taxon>Embryophyta</taxon>
        <taxon>Tracheophyta</taxon>
        <taxon>Spermatophyta</taxon>
        <taxon>Magnoliopsida</taxon>
        <taxon>Proteales</taxon>
        <taxon>Proteaceae</taxon>
        <taxon>Protea</taxon>
    </lineage>
</organism>
<dbReference type="SUPFAM" id="SSF53098">
    <property type="entry name" value="Ribonuclease H-like"/>
    <property type="match status" value="1"/>
</dbReference>
<dbReference type="InterPro" id="IPR034922">
    <property type="entry name" value="REX1-like_exo"/>
</dbReference>
<evidence type="ECO:0000256" key="2">
    <source>
        <dbReference type="ARBA" id="ARBA00006357"/>
    </source>
</evidence>
<evidence type="ECO:0000313" key="11">
    <source>
        <dbReference type="Proteomes" id="UP001141806"/>
    </source>
</evidence>
<comment type="similarity">
    <text evidence="2">Belongs to the REXO1/REXO3 family.</text>
</comment>
<name>A0A9Q0H1C1_9MAGN</name>
<proteinExistence type="inferred from homology"/>
<evidence type="ECO:0000256" key="3">
    <source>
        <dbReference type="ARBA" id="ARBA00022722"/>
    </source>
</evidence>
<dbReference type="PANTHER" id="PTHR12801">
    <property type="entry name" value="RNA EXONUCLEASE REXO1 / RECO3 FAMILY MEMBER-RELATED"/>
    <property type="match status" value="1"/>
</dbReference>
<evidence type="ECO:0000313" key="10">
    <source>
        <dbReference type="EMBL" id="KAJ4958041.1"/>
    </source>
</evidence>
<dbReference type="CDD" id="cd06145">
    <property type="entry name" value="REX1_like"/>
    <property type="match status" value="1"/>
</dbReference>
<keyword evidence="5" id="KW-0269">Exonuclease</keyword>
<keyword evidence="3" id="KW-0540">Nuclease</keyword>
<dbReference type="EMBL" id="JAMYWD010000010">
    <property type="protein sequence ID" value="KAJ4958041.1"/>
    <property type="molecule type" value="Genomic_DNA"/>
</dbReference>
<keyword evidence="11" id="KW-1185">Reference proteome</keyword>
<keyword evidence="8" id="KW-0175">Coiled coil</keyword>
<feature type="domain" description="Exonuclease" evidence="9">
    <location>
        <begin position="147"/>
        <end position="306"/>
    </location>
</feature>
<dbReference type="GO" id="GO:0003676">
    <property type="term" value="F:nucleic acid binding"/>
    <property type="evidence" value="ECO:0007669"/>
    <property type="project" value="InterPro"/>
</dbReference>
<evidence type="ECO:0000259" key="9">
    <source>
        <dbReference type="SMART" id="SM00479"/>
    </source>
</evidence>
<sequence>MSPMDKKIDAAEKEVLVEVVRWTQKQGMKGTEGGWKEFLDFYDKKFGSSLSDPARRTVDTLSAFLKTFTKNEDSKFLAKVMQFHSNRKAVMELSKCSRDLESPQQKLVRLTVEHPDDPLKYSIPSLIEEEWVVTKLGKKSKALKSNAIVAIDCEMVLCEDGTEAVVQVCVVDHNLDVKLNELVNPNKAVADYRTNITGISAKDLHGINCSLADVQKSLKKLLSGGTILAGHGLNNDLQALKLGHARIIDTSFIFKVLSGLRRPSLNVLCKSVLGYDLRKVGAPHNCLDDACAAMKLVLAKIEHGFDDAIMLRHKSVPETEQKKLLLHGIPVDVPKEELVNVFPKEFKIEFQPNVNVRGRKYSIVAIFDDQQKANEAFERVQGDKEQDSFGRPQKLVSFQLSTGVTASLFVRKMACADPPAQSTFLEEKLAQVEELINKSKKRKTDTMVTKELEELKTNSDQCAHVVEIERLKQELRRKDDEIQNLQKILSAVTRKHGL</sequence>
<dbReference type="InterPro" id="IPR012337">
    <property type="entry name" value="RNaseH-like_sf"/>
</dbReference>
<keyword evidence="6" id="KW-0539">Nucleus</keyword>
<dbReference type="GO" id="GO:0004527">
    <property type="term" value="F:exonuclease activity"/>
    <property type="evidence" value="ECO:0007669"/>
    <property type="project" value="UniProtKB-KW"/>
</dbReference>
<dbReference type="SMART" id="SM00479">
    <property type="entry name" value="EXOIII"/>
    <property type="match status" value="1"/>
</dbReference>
<feature type="coiled-coil region" evidence="8">
    <location>
        <begin position="422"/>
        <end position="495"/>
    </location>
</feature>
<gene>
    <name evidence="10" type="ORF">NE237_025152</name>
</gene>
<dbReference type="Pfam" id="PF00929">
    <property type="entry name" value="RNase_T"/>
    <property type="match status" value="1"/>
</dbReference>
<dbReference type="InterPro" id="IPR036397">
    <property type="entry name" value="RNaseH_sf"/>
</dbReference>
<dbReference type="Proteomes" id="UP001141806">
    <property type="component" value="Unassembled WGS sequence"/>
</dbReference>
<comment type="function">
    <text evidence="7">3'-5' exonuclease degrading single-stranded small RNAs.</text>
</comment>
<evidence type="ECO:0000256" key="7">
    <source>
        <dbReference type="ARBA" id="ARBA00053817"/>
    </source>
</evidence>
<dbReference type="FunFam" id="3.30.420.10:FF:000080">
    <property type="entry name" value="Small RNA degrading nuclease 3"/>
    <property type="match status" value="1"/>
</dbReference>
<evidence type="ECO:0000256" key="5">
    <source>
        <dbReference type="ARBA" id="ARBA00022839"/>
    </source>
</evidence>
<keyword evidence="4" id="KW-0378">Hydrolase</keyword>
<evidence type="ECO:0000256" key="6">
    <source>
        <dbReference type="ARBA" id="ARBA00023242"/>
    </source>
</evidence>
<dbReference type="InterPro" id="IPR047021">
    <property type="entry name" value="REXO1/3/4-like"/>
</dbReference>